<evidence type="ECO:0000256" key="1">
    <source>
        <dbReference type="PIRSR" id="PIRSR632852-1"/>
    </source>
</evidence>
<dbReference type="Pfam" id="PF13532">
    <property type="entry name" value="2OG-FeII_Oxy_2"/>
    <property type="match status" value="1"/>
</dbReference>
<evidence type="ECO:0000313" key="5">
    <source>
        <dbReference type="Proteomes" id="UP001305647"/>
    </source>
</evidence>
<feature type="compositionally biased region" description="Basic and acidic residues" evidence="2">
    <location>
        <begin position="72"/>
        <end position="85"/>
    </location>
</feature>
<accession>A0AAN6T2B9</accession>
<reference evidence="4" key="2">
    <citation type="submission" date="2023-05" db="EMBL/GenBank/DDBJ databases">
        <authorList>
            <consortium name="Lawrence Berkeley National Laboratory"/>
            <person name="Steindorff A."/>
            <person name="Hensen N."/>
            <person name="Bonometti L."/>
            <person name="Westerberg I."/>
            <person name="Brannstrom I.O."/>
            <person name="Guillou S."/>
            <person name="Cros-Aarteil S."/>
            <person name="Calhoun S."/>
            <person name="Haridas S."/>
            <person name="Kuo A."/>
            <person name="Mondo S."/>
            <person name="Pangilinan J."/>
            <person name="Riley R."/>
            <person name="Labutti K."/>
            <person name="Andreopoulos B."/>
            <person name="Lipzen A."/>
            <person name="Chen C."/>
            <person name="Yanf M."/>
            <person name="Daum C."/>
            <person name="Ng V."/>
            <person name="Clum A."/>
            <person name="Ohm R."/>
            <person name="Martin F."/>
            <person name="Silar P."/>
            <person name="Natvig D."/>
            <person name="Lalanne C."/>
            <person name="Gautier V."/>
            <person name="Ament-Velasquez S.L."/>
            <person name="Kruys A."/>
            <person name="Hutchinson M.I."/>
            <person name="Powell A.J."/>
            <person name="Barry K."/>
            <person name="Miller A.N."/>
            <person name="Grigoriev I.V."/>
            <person name="Debuchy R."/>
            <person name="Gladieux P."/>
            <person name="Thoren M.H."/>
            <person name="Johannesson H."/>
        </authorList>
    </citation>
    <scope>NUCLEOTIDE SEQUENCE</scope>
    <source>
        <strain evidence="4">CBS 757.83</strain>
    </source>
</reference>
<dbReference type="EMBL" id="MU863632">
    <property type="protein sequence ID" value="KAK4102208.1"/>
    <property type="molecule type" value="Genomic_DNA"/>
</dbReference>
<evidence type="ECO:0000313" key="4">
    <source>
        <dbReference type="EMBL" id="KAK4102208.1"/>
    </source>
</evidence>
<dbReference type="PANTHER" id="PTHR31573">
    <property type="entry name" value="ALPHA-KETOGLUTARATE-DEPENDENT DIOXYGENASE ALKB HOMOLOG 2"/>
    <property type="match status" value="1"/>
</dbReference>
<dbReference type="Gene3D" id="2.60.120.590">
    <property type="entry name" value="Alpha-ketoglutarate-dependent dioxygenase AlkB-like"/>
    <property type="match status" value="1"/>
</dbReference>
<dbReference type="Proteomes" id="UP001305647">
    <property type="component" value="Unassembled WGS sequence"/>
</dbReference>
<feature type="region of interest" description="Disordered" evidence="2">
    <location>
        <begin position="1"/>
        <end position="166"/>
    </location>
</feature>
<dbReference type="InterPro" id="IPR027450">
    <property type="entry name" value="AlkB-like"/>
</dbReference>
<evidence type="ECO:0000259" key="3">
    <source>
        <dbReference type="Pfam" id="PF13532"/>
    </source>
</evidence>
<feature type="compositionally biased region" description="Polar residues" evidence="2">
    <location>
        <begin position="106"/>
        <end position="132"/>
    </location>
</feature>
<dbReference type="InterPro" id="IPR032852">
    <property type="entry name" value="ALKBH2"/>
</dbReference>
<dbReference type="GO" id="GO:0051747">
    <property type="term" value="F:cytosine C-5 DNA demethylase activity"/>
    <property type="evidence" value="ECO:0007669"/>
    <property type="project" value="TreeGrafter"/>
</dbReference>
<dbReference type="GO" id="GO:0035516">
    <property type="term" value="F:broad specificity oxidative DNA demethylase activity"/>
    <property type="evidence" value="ECO:0007669"/>
    <property type="project" value="TreeGrafter"/>
</dbReference>
<feature type="domain" description="Alpha-ketoglutarate-dependent dioxygenase AlkB-like" evidence="3">
    <location>
        <begin position="590"/>
        <end position="761"/>
    </location>
</feature>
<reference evidence="4" key="1">
    <citation type="journal article" date="2023" name="Mol. Phylogenet. Evol.">
        <title>Genome-scale phylogeny and comparative genomics of the fungal order Sordariales.</title>
        <authorList>
            <person name="Hensen N."/>
            <person name="Bonometti L."/>
            <person name="Westerberg I."/>
            <person name="Brannstrom I.O."/>
            <person name="Guillou S."/>
            <person name="Cros-Aarteil S."/>
            <person name="Calhoun S."/>
            <person name="Haridas S."/>
            <person name="Kuo A."/>
            <person name="Mondo S."/>
            <person name="Pangilinan J."/>
            <person name="Riley R."/>
            <person name="LaButti K."/>
            <person name="Andreopoulos B."/>
            <person name="Lipzen A."/>
            <person name="Chen C."/>
            <person name="Yan M."/>
            <person name="Daum C."/>
            <person name="Ng V."/>
            <person name="Clum A."/>
            <person name="Steindorff A."/>
            <person name="Ohm R.A."/>
            <person name="Martin F."/>
            <person name="Silar P."/>
            <person name="Natvig D.O."/>
            <person name="Lalanne C."/>
            <person name="Gautier V."/>
            <person name="Ament-Velasquez S.L."/>
            <person name="Kruys A."/>
            <person name="Hutchinson M.I."/>
            <person name="Powell A.J."/>
            <person name="Barry K."/>
            <person name="Miller A.N."/>
            <person name="Grigoriev I.V."/>
            <person name="Debuchy R."/>
            <person name="Gladieux P."/>
            <person name="Hiltunen Thoren M."/>
            <person name="Johannesson H."/>
        </authorList>
    </citation>
    <scope>NUCLEOTIDE SEQUENCE</scope>
    <source>
        <strain evidence="4">CBS 757.83</strain>
    </source>
</reference>
<gene>
    <name evidence="4" type="ORF">N658DRAFT_523344</name>
</gene>
<evidence type="ECO:0000256" key="2">
    <source>
        <dbReference type="SAM" id="MobiDB-lite"/>
    </source>
</evidence>
<dbReference type="GO" id="GO:0006307">
    <property type="term" value="P:DNA alkylation repair"/>
    <property type="evidence" value="ECO:0007669"/>
    <property type="project" value="TreeGrafter"/>
</dbReference>
<keyword evidence="5" id="KW-1185">Reference proteome</keyword>
<dbReference type="AlphaFoldDB" id="A0AAN6T2B9"/>
<feature type="compositionally biased region" description="Low complexity" evidence="2">
    <location>
        <begin position="25"/>
        <end position="37"/>
    </location>
</feature>
<dbReference type="GO" id="GO:0008198">
    <property type="term" value="F:ferrous iron binding"/>
    <property type="evidence" value="ECO:0007669"/>
    <property type="project" value="TreeGrafter"/>
</dbReference>
<feature type="compositionally biased region" description="Polar residues" evidence="2">
    <location>
        <begin position="55"/>
        <end position="70"/>
    </location>
</feature>
<feature type="compositionally biased region" description="Polar residues" evidence="2">
    <location>
        <begin position="38"/>
        <end position="48"/>
    </location>
</feature>
<feature type="compositionally biased region" description="Basic and acidic residues" evidence="2">
    <location>
        <begin position="94"/>
        <end position="103"/>
    </location>
</feature>
<proteinExistence type="predicted"/>
<protein>
    <recommendedName>
        <fullName evidence="3">Alpha-ketoglutarate-dependent dioxygenase AlkB-like domain-containing protein</fullName>
    </recommendedName>
</protein>
<dbReference type="PANTHER" id="PTHR31573:SF4">
    <property type="entry name" value="FE2OG DIOXYGENASE DOMAIN-CONTAINING PROTEIN"/>
    <property type="match status" value="1"/>
</dbReference>
<comment type="caution">
    <text evidence="4">The sequence shown here is derived from an EMBL/GenBank/DDBJ whole genome shotgun (WGS) entry which is preliminary data.</text>
</comment>
<feature type="binding site" evidence="1">
    <location>
        <position position="665"/>
    </location>
    <ligand>
        <name>2-oxoglutarate</name>
        <dbReference type="ChEBI" id="CHEBI:16810"/>
    </ligand>
</feature>
<organism evidence="4 5">
    <name type="scientific">Parathielavia hyrcaniae</name>
    <dbReference type="NCBI Taxonomy" id="113614"/>
    <lineage>
        <taxon>Eukaryota</taxon>
        <taxon>Fungi</taxon>
        <taxon>Dikarya</taxon>
        <taxon>Ascomycota</taxon>
        <taxon>Pezizomycotina</taxon>
        <taxon>Sordariomycetes</taxon>
        <taxon>Sordariomycetidae</taxon>
        <taxon>Sordariales</taxon>
        <taxon>Chaetomiaceae</taxon>
        <taxon>Parathielavia</taxon>
    </lineage>
</organism>
<sequence>MDYPAEQAPSDTRESSPLSTPPASSPVSSPKTTPRTSFITGSCDTSPEPSLAVTLRTSSRLAAKRAQTSIKRAIEDAAEVPDKPTKRARHTKVANKEPSHTDEPDSSQAAGDNIHTADNAQTTDNGEGSMQTFPVPADGVPKKKTGASQQTKATETDSRPPASGKPAVWAVSRGGLCEALPYFKAYKSSLHTNAGVAYGFLIDHESDEGDAFGAQVIITTMGGGRVRDPETGAMVRVNDASDTTSTIRALMNTYHNKTLVAVIAGEGNRLYQCRPPYPYAVLGWFHITDLWKERQVPKGGSKPLTIWRIRFEKAELAEPSWWVPAGGQVTLPKFTISEKLKAPVMTCGKCSKPSKDIFTVGWFCLNHECEHYWVFPTGVAVDTKGLAYSEAFLNERTPFVGEIPPIRPPVPDAAGLHGTELALRRGFVCPDCGCCNRRVYWNRWVCENKECQYTRDAPMLPYPAELLEQENAKFDNHMGRRRVSYGVNENTLGEDSYILDPYATIYQRGYLQFSQTLRVGGFDVRQYFLPDSQGRVLGSFSIFSASKAVNSKTNGPNDLFRTLEVTDIGLRRNPAAIFGHKLEGYTRHFQQNFGARYKFGVSVQSRGFDEAPDVVLRALYRLIWAKKVAVEHSNAFVSTLNQKFVGSNAIVPNGGDFNELLALGYMEDDKINYHDDGESELGPVVAALSLGSPSTMRFRPKRKTQFFLPVVSDRGKSCYKEVLEVPMKHGDMMVMVGTEIQKVYEHTVDPYGMRRFSLTARYVDPERMTLQADRDDAAVKGAIPKHAEAFSYDGY</sequence>
<dbReference type="SUPFAM" id="SSF51197">
    <property type="entry name" value="Clavaminate synthase-like"/>
    <property type="match status" value="1"/>
</dbReference>
<feature type="binding site" evidence="1">
    <location>
        <position position="674"/>
    </location>
    <ligand>
        <name>2-oxoglutarate</name>
        <dbReference type="ChEBI" id="CHEBI:16810"/>
    </ligand>
</feature>
<name>A0AAN6T2B9_9PEZI</name>
<dbReference type="InterPro" id="IPR037151">
    <property type="entry name" value="AlkB-like_sf"/>
</dbReference>